<sequence length="90" mass="9843">MLCASSRTTLNHETFARGPDRNSTFFFFEPFFLESGGYFLFLFEQKPVAAVPPSCTPSFSSSSSSTRGCFGTSILTIENVVTTTSYLANS</sequence>
<dbReference type="EMBL" id="AK229892">
    <property type="protein sequence ID" value="BAF01721.1"/>
    <property type="molecule type" value="mRNA"/>
</dbReference>
<protein>
    <submittedName>
        <fullName evidence="1">Uncharacterized protein</fullName>
    </submittedName>
</protein>
<evidence type="ECO:0000313" key="1">
    <source>
        <dbReference type="EMBL" id="BAF01721.1"/>
    </source>
</evidence>
<name>Q0WMD5_ARATH</name>
<accession>Q0WMD5</accession>
<reference evidence="1" key="1">
    <citation type="submission" date="2006-07" db="EMBL/GenBank/DDBJ databases">
        <title>Large-scale analysis of RIKEN Arabidopsis full-length (RAFL) cDNAs.</title>
        <authorList>
            <person name="Totoki Y."/>
            <person name="Seki M."/>
            <person name="Ishida J."/>
            <person name="Nakajima M."/>
            <person name="Enju A."/>
            <person name="Morosawa T."/>
            <person name="Kamiya A."/>
            <person name="Narusaka M."/>
            <person name="Shin-i T."/>
            <person name="Nakagawa M."/>
            <person name="Sakamoto N."/>
            <person name="Oishi K."/>
            <person name="Kohara Y."/>
            <person name="Kobayashi M."/>
            <person name="Toyoda A."/>
            <person name="Sakaki Y."/>
            <person name="Sakurai T."/>
            <person name="Iida K."/>
            <person name="Akiyama K."/>
            <person name="Satou M."/>
            <person name="Toyoda T."/>
            <person name="Konagaya A."/>
            <person name="Carninci P."/>
            <person name="Kawai J."/>
            <person name="Hayashizaki Y."/>
            <person name="Shinozaki K."/>
        </authorList>
    </citation>
    <scope>NUCLEOTIDE SEQUENCE</scope>
</reference>
<dbReference type="AlphaFoldDB" id="Q0WMD5"/>
<proteinExistence type="evidence at transcript level"/>
<organism evidence="1">
    <name type="scientific">Arabidopsis thaliana</name>
    <name type="common">Mouse-ear cress</name>
    <dbReference type="NCBI Taxonomy" id="3702"/>
    <lineage>
        <taxon>Eukaryota</taxon>
        <taxon>Viridiplantae</taxon>
        <taxon>Streptophyta</taxon>
        <taxon>Embryophyta</taxon>
        <taxon>Tracheophyta</taxon>
        <taxon>Spermatophyta</taxon>
        <taxon>Magnoliopsida</taxon>
        <taxon>eudicotyledons</taxon>
        <taxon>Gunneridae</taxon>
        <taxon>Pentapetalae</taxon>
        <taxon>rosids</taxon>
        <taxon>malvids</taxon>
        <taxon>Brassicales</taxon>
        <taxon>Brassicaceae</taxon>
        <taxon>Camelineae</taxon>
        <taxon>Arabidopsis</taxon>
    </lineage>
</organism>